<feature type="transmembrane region" description="Helical" evidence="1">
    <location>
        <begin position="104"/>
        <end position="132"/>
    </location>
</feature>
<accession>A0AB35ISC9</accession>
<dbReference type="Proteomes" id="UP001211987">
    <property type="component" value="Unassembled WGS sequence"/>
</dbReference>
<reference evidence="3" key="1">
    <citation type="submission" date="2023-01" db="EMBL/GenBank/DDBJ databases">
        <title>Human gut microbiome strain richness.</title>
        <authorList>
            <person name="Chen-Liaw A."/>
        </authorList>
    </citation>
    <scope>NUCLEOTIDE SEQUENCE</scope>
    <source>
        <strain evidence="3">1001217st2_G6_1001217B_191108</strain>
    </source>
</reference>
<sequence length="152" mass="17204">MVIKYMKKKCNICGHIVTTGAVMCEYCGNKFDISDTGRDKIKISSRTLLIINLLLFIIGCITVYICFKLFLSFKDDIFNFINISSKNDLLISALTGNVVEIRNFGIRMLLCLVGFMLCLISGPAMISFLLWIMNKKVDLHTEVTKYSSYADT</sequence>
<evidence type="ECO:0000313" key="3">
    <source>
        <dbReference type="EMBL" id="MDB7085911.1"/>
    </source>
</evidence>
<keyword evidence="1" id="KW-0472">Membrane</keyword>
<dbReference type="InterPro" id="IPR059113">
    <property type="entry name" value="Znf_ribbon"/>
</dbReference>
<proteinExistence type="predicted"/>
<evidence type="ECO:0000259" key="2">
    <source>
        <dbReference type="Pfam" id="PF13248"/>
    </source>
</evidence>
<dbReference type="EMBL" id="JAQLKE010000063">
    <property type="protein sequence ID" value="MDB7085911.1"/>
    <property type="molecule type" value="Genomic_DNA"/>
</dbReference>
<comment type="caution">
    <text evidence="3">The sequence shown here is derived from an EMBL/GenBank/DDBJ whole genome shotgun (WGS) entry which is preliminary data.</text>
</comment>
<dbReference type="RefSeq" id="WP_195992838.1">
    <property type="nucleotide sequence ID" value="NZ_JADPBJ010000052.1"/>
</dbReference>
<feature type="domain" description="Putative zinc-ribbon" evidence="2">
    <location>
        <begin position="7"/>
        <end position="31"/>
    </location>
</feature>
<evidence type="ECO:0000256" key="1">
    <source>
        <dbReference type="SAM" id="Phobius"/>
    </source>
</evidence>
<keyword evidence="1" id="KW-0812">Transmembrane</keyword>
<keyword evidence="1" id="KW-1133">Transmembrane helix</keyword>
<protein>
    <submittedName>
        <fullName evidence="3">Zinc ribbon domain-containing protein</fullName>
    </submittedName>
</protein>
<name>A0AB35ISC9_9FIRM</name>
<dbReference type="Pfam" id="PF13248">
    <property type="entry name" value="Zn_ribbon_3"/>
    <property type="match status" value="1"/>
</dbReference>
<feature type="transmembrane region" description="Helical" evidence="1">
    <location>
        <begin position="48"/>
        <end position="71"/>
    </location>
</feature>
<gene>
    <name evidence="3" type="ORF">PM738_19215</name>
</gene>
<dbReference type="AlphaFoldDB" id="A0AB35ISC9"/>
<evidence type="ECO:0000313" key="4">
    <source>
        <dbReference type="Proteomes" id="UP001211987"/>
    </source>
</evidence>
<organism evidence="3 4">
    <name type="scientific">Thomasclavelia ramosa</name>
    <dbReference type="NCBI Taxonomy" id="1547"/>
    <lineage>
        <taxon>Bacteria</taxon>
        <taxon>Bacillati</taxon>
        <taxon>Bacillota</taxon>
        <taxon>Erysipelotrichia</taxon>
        <taxon>Erysipelotrichales</taxon>
        <taxon>Coprobacillaceae</taxon>
        <taxon>Thomasclavelia</taxon>
    </lineage>
</organism>